<keyword evidence="3" id="KW-1185">Reference proteome</keyword>
<evidence type="ECO:0000313" key="3">
    <source>
        <dbReference type="Proteomes" id="UP001139199"/>
    </source>
</evidence>
<dbReference type="AlphaFoldDB" id="A0A9X1L2C8"/>
<keyword evidence="2" id="KW-0808">Transferase</keyword>
<evidence type="ECO:0000259" key="1">
    <source>
        <dbReference type="Pfam" id="PF04230"/>
    </source>
</evidence>
<feature type="domain" description="Polysaccharide pyruvyl transferase" evidence="1">
    <location>
        <begin position="74"/>
        <end position="202"/>
    </location>
</feature>
<accession>A0A9X1L2C8</accession>
<dbReference type="EMBL" id="JAJAPW010000005">
    <property type="protein sequence ID" value="MCB4799710.1"/>
    <property type="molecule type" value="Genomic_DNA"/>
</dbReference>
<name>A0A9X1L2C8_9FLAO</name>
<dbReference type="InterPro" id="IPR007345">
    <property type="entry name" value="Polysacch_pyruvyl_Trfase"/>
</dbReference>
<dbReference type="Pfam" id="PF04230">
    <property type="entry name" value="PS_pyruv_trans"/>
    <property type="match status" value="1"/>
</dbReference>
<comment type="caution">
    <text evidence="2">The sequence shown here is derived from an EMBL/GenBank/DDBJ whole genome shotgun (WGS) entry which is preliminary data.</text>
</comment>
<dbReference type="Proteomes" id="UP001139199">
    <property type="component" value="Unassembled WGS sequence"/>
</dbReference>
<reference evidence="2" key="1">
    <citation type="submission" date="2021-10" db="EMBL/GenBank/DDBJ databases">
        <title>Tamlana sargassums sp. nov., and Tamlana laminarinivorans sp. nov., two new bacteria isolated from the brown alga.</title>
        <authorList>
            <person name="Li J."/>
        </authorList>
    </citation>
    <scope>NUCLEOTIDE SEQUENCE</scope>
    <source>
        <strain evidence="2">PT2-4</strain>
    </source>
</reference>
<protein>
    <submittedName>
        <fullName evidence="2">Polysaccharide pyruvyl transferase family protein</fullName>
    </submittedName>
</protein>
<evidence type="ECO:0000313" key="2">
    <source>
        <dbReference type="EMBL" id="MCB4799710.1"/>
    </source>
</evidence>
<dbReference type="GO" id="GO:0016740">
    <property type="term" value="F:transferase activity"/>
    <property type="evidence" value="ECO:0007669"/>
    <property type="project" value="UniProtKB-KW"/>
</dbReference>
<sequence length="277" mass="31685">MSSSKNIRLFWWNEIKIQGKAKENYGDLLGKYLVEKISGKQAVWVKPKAFSFVNFFKPIYVTIGSILTHVTSNCIVWGSGIIAKEFHVENAEFLAVRGPQTRRFLIEKGYHVPEVYGDPALLLPKYYNPKIEKKYKFGIIPHYNDFKKVKDFYSDASEVLLIDLMTNNIEETTNQFLACDKIVSSSLHGIIVAHAYGIPAVWQKFSDDVFGDDVKYQDYFESVLIESYKPEIVNTKLDIPDLESLFTNKQTLPNAELVDDLCNKLMAVCPFKKEGNV</sequence>
<gene>
    <name evidence="2" type="ORF">LG649_12720</name>
</gene>
<organism evidence="2 3">
    <name type="scientific">Neotamlana laminarinivorans</name>
    <dbReference type="NCBI Taxonomy" id="2883124"/>
    <lineage>
        <taxon>Bacteria</taxon>
        <taxon>Pseudomonadati</taxon>
        <taxon>Bacteroidota</taxon>
        <taxon>Flavobacteriia</taxon>
        <taxon>Flavobacteriales</taxon>
        <taxon>Flavobacteriaceae</taxon>
        <taxon>Neotamlana</taxon>
    </lineage>
</organism>
<proteinExistence type="predicted"/>
<dbReference type="RefSeq" id="WP_226544197.1">
    <property type="nucleotide sequence ID" value="NZ_JAJAPW010000005.1"/>
</dbReference>